<comment type="subcellular location">
    <subcellularLocation>
        <location evidence="1 4">Nucleus</location>
    </subcellularLocation>
</comment>
<evidence type="ECO:0000256" key="1">
    <source>
        <dbReference type="ARBA" id="ARBA00004123"/>
    </source>
</evidence>
<comment type="function">
    <text evidence="4">Acts as a negative regulator of abscisic acid (ABA) response.</text>
</comment>
<feature type="compositionally biased region" description="Basic and acidic residues" evidence="5">
    <location>
        <begin position="136"/>
        <end position="146"/>
    </location>
</feature>
<comment type="caution">
    <text evidence="7">The sequence shown here is derived from an EMBL/GenBank/DDBJ whole genome shotgun (WGS) entry which is preliminary data.</text>
</comment>
<dbReference type="PANTHER" id="PTHR31413:SF43">
    <property type="entry name" value="NINJA-FAMILY PROTEIN"/>
    <property type="match status" value="1"/>
</dbReference>
<dbReference type="EMBL" id="JASCZI010030251">
    <property type="protein sequence ID" value="MED6119849.1"/>
    <property type="molecule type" value="Genomic_DNA"/>
</dbReference>
<dbReference type="Proteomes" id="UP001341840">
    <property type="component" value="Unassembled WGS sequence"/>
</dbReference>
<evidence type="ECO:0000313" key="7">
    <source>
        <dbReference type="EMBL" id="MED6119849.1"/>
    </source>
</evidence>
<keyword evidence="3 4" id="KW-0539">Nucleus</keyword>
<evidence type="ECO:0000259" key="6">
    <source>
        <dbReference type="Pfam" id="PF16135"/>
    </source>
</evidence>
<dbReference type="InterPro" id="IPR032308">
    <property type="entry name" value="TDBD"/>
</dbReference>
<dbReference type="Pfam" id="PF16135">
    <property type="entry name" value="TDBD"/>
    <property type="match status" value="1"/>
</dbReference>
<keyword evidence="8" id="KW-1185">Reference proteome</keyword>
<feature type="region of interest" description="Disordered" evidence="5">
    <location>
        <begin position="132"/>
        <end position="169"/>
    </location>
</feature>
<proteinExistence type="inferred from homology"/>
<protein>
    <recommendedName>
        <fullName evidence="4">Ninja-family protein</fullName>
    </recommendedName>
    <alternativeName>
        <fullName evidence="4">ABI-binding protein</fullName>
    </alternativeName>
</protein>
<comment type="similarity">
    <text evidence="2 4">Belongs to the Ninja family.</text>
</comment>
<evidence type="ECO:0000256" key="3">
    <source>
        <dbReference type="ARBA" id="ARBA00023242"/>
    </source>
</evidence>
<evidence type="ECO:0000256" key="4">
    <source>
        <dbReference type="RuleBase" id="RU369029"/>
    </source>
</evidence>
<reference evidence="7 8" key="1">
    <citation type="journal article" date="2023" name="Plants (Basel)">
        <title>Bridging the Gap: Combining Genomics and Transcriptomics Approaches to Understand Stylosanthes scabra, an Orphan Legume from the Brazilian Caatinga.</title>
        <authorList>
            <person name="Ferreira-Neto J.R.C."/>
            <person name="da Silva M.D."/>
            <person name="Binneck E."/>
            <person name="de Melo N.F."/>
            <person name="da Silva R.H."/>
            <person name="de Melo A.L.T.M."/>
            <person name="Pandolfi V."/>
            <person name="Bustamante F.O."/>
            <person name="Brasileiro-Vidal A.C."/>
            <person name="Benko-Iseppon A.M."/>
        </authorList>
    </citation>
    <scope>NUCLEOTIDE SEQUENCE [LARGE SCALE GENOMIC DNA]</scope>
    <source>
        <tissue evidence="7">Leaves</tissue>
    </source>
</reference>
<evidence type="ECO:0000313" key="8">
    <source>
        <dbReference type="Proteomes" id="UP001341840"/>
    </source>
</evidence>
<accession>A0ABU6R7C3</accession>
<feature type="region of interest" description="Disordered" evidence="5">
    <location>
        <begin position="179"/>
        <end position="198"/>
    </location>
</feature>
<feature type="domain" description="Tify" evidence="6">
    <location>
        <begin position="237"/>
        <end position="274"/>
    </location>
</feature>
<organism evidence="7 8">
    <name type="scientific">Stylosanthes scabra</name>
    <dbReference type="NCBI Taxonomy" id="79078"/>
    <lineage>
        <taxon>Eukaryota</taxon>
        <taxon>Viridiplantae</taxon>
        <taxon>Streptophyta</taxon>
        <taxon>Embryophyta</taxon>
        <taxon>Tracheophyta</taxon>
        <taxon>Spermatophyta</taxon>
        <taxon>Magnoliopsida</taxon>
        <taxon>eudicotyledons</taxon>
        <taxon>Gunneridae</taxon>
        <taxon>Pentapetalae</taxon>
        <taxon>rosids</taxon>
        <taxon>fabids</taxon>
        <taxon>Fabales</taxon>
        <taxon>Fabaceae</taxon>
        <taxon>Papilionoideae</taxon>
        <taxon>50 kb inversion clade</taxon>
        <taxon>dalbergioids sensu lato</taxon>
        <taxon>Dalbergieae</taxon>
        <taxon>Pterocarpus clade</taxon>
        <taxon>Stylosanthes</taxon>
    </lineage>
</organism>
<dbReference type="InterPro" id="IPR031307">
    <property type="entry name" value="Ninja_fam"/>
</dbReference>
<dbReference type="PANTHER" id="PTHR31413">
    <property type="entry name" value="AFP HOMOLOG 2"/>
    <property type="match status" value="1"/>
</dbReference>
<name>A0ABU6R7C3_9FABA</name>
<gene>
    <name evidence="7" type="ORF">PIB30_015593</name>
</gene>
<sequence length="275" mass="30479">MEGLFGSTLTTTNREEQNIDLTLKLSPCGQIEGKKWVTRSSSSVIYGVKAKRDEENGRKEEDPFVPWLERSWSMPSEAEKGTVMRFGDMQTMTRVRTGMRLLLHKQRSAVAAATGVSPSPVHVLDKVKKLVTPHGDSCHEGREPSSKMKASSPSPLQVHEEHDSKKSQQPILQEMPQAKRIKTKNPPPPPSSSSCVKGDDAMEILRQIPSVSTRGDGPSEKRIEGILYKYNRGQVCIVCVCHGRFLSPSEFVMHAGGKQVDNPMKHITVSSNNSF</sequence>
<evidence type="ECO:0000256" key="5">
    <source>
        <dbReference type="SAM" id="MobiDB-lite"/>
    </source>
</evidence>
<evidence type="ECO:0000256" key="2">
    <source>
        <dbReference type="ARBA" id="ARBA00006081"/>
    </source>
</evidence>